<gene>
    <name evidence="2" type="ORF">CFX1CAM_2254</name>
</gene>
<protein>
    <recommendedName>
        <fullName evidence="1">DUF1638 domain-containing protein</fullName>
    </recommendedName>
</protein>
<dbReference type="EMBL" id="LT859958">
    <property type="protein sequence ID" value="SMX55319.1"/>
    <property type="molecule type" value="Genomic_DNA"/>
</dbReference>
<feature type="domain" description="DUF1638" evidence="1">
    <location>
        <begin position="33"/>
        <end position="215"/>
    </location>
</feature>
<keyword evidence="3" id="KW-1185">Reference proteome</keyword>
<dbReference type="InterPro" id="IPR012437">
    <property type="entry name" value="DUF1638"/>
</dbReference>
<dbReference type="Proteomes" id="UP000195514">
    <property type="component" value="Chromosome I"/>
</dbReference>
<reference evidence="3" key="1">
    <citation type="submission" date="2017-05" db="EMBL/GenBank/DDBJ databases">
        <authorList>
            <person name="Kirkegaard R."/>
            <person name="Mcilroy J S."/>
        </authorList>
    </citation>
    <scope>NUCLEOTIDE SEQUENCE [LARGE SCALE GENOMIC DNA]</scope>
</reference>
<evidence type="ECO:0000313" key="2">
    <source>
        <dbReference type="EMBL" id="SMX55319.1"/>
    </source>
</evidence>
<accession>A0A1Y6K9R8</accession>
<dbReference type="KEGG" id="abat:CFX1CAM_2254"/>
<proteinExistence type="predicted"/>
<dbReference type="OrthoDB" id="9787351at2"/>
<organism evidence="2 3">
    <name type="scientific">Candidatus Brevifilum fermentans</name>
    <dbReference type="NCBI Taxonomy" id="1986204"/>
    <lineage>
        <taxon>Bacteria</taxon>
        <taxon>Bacillati</taxon>
        <taxon>Chloroflexota</taxon>
        <taxon>Anaerolineae</taxon>
        <taxon>Anaerolineales</taxon>
        <taxon>Anaerolineaceae</taxon>
        <taxon>Candidatus Brevifilum</taxon>
    </lineage>
</organism>
<sequence>MRIKCIACDVLARPVYLAAAHSSHVVDVVFERFGLHINPKNLRQVLQAHINAADQLDCYDAVILAYGLCGQVVHGLQAGAIPLVIPRAHDCVTLFLGGRERYDQEFSACPGTYWYVQDFVERGESESTSLSMGAFTAGDAETLYAAYVEKYGADNAAYLMEVMQAWQAHYERAAYIDLGNGDGAKASERAQNDAQRRGWRFECLAGDLVLIRRLLNAAWDADFLILQPGQTVEMTGDGEIIRAV</sequence>
<name>A0A1Y6K9R8_9CHLR</name>
<dbReference type="RefSeq" id="WP_087863159.1">
    <property type="nucleotide sequence ID" value="NZ_LT859958.1"/>
</dbReference>
<evidence type="ECO:0000313" key="3">
    <source>
        <dbReference type="Proteomes" id="UP000195514"/>
    </source>
</evidence>
<dbReference type="Pfam" id="PF07796">
    <property type="entry name" value="DUF1638"/>
    <property type="match status" value="1"/>
</dbReference>
<dbReference type="AlphaFoldDB" id="A0A1Y6K9R8"/>
<evidence type="ECO:0000259" key="1">
    <source>
        <dbReference type="Pfam" id="PF07796"/>
    </source>
</evidence>